<dbReference type="InterPro" id="IPR036852">
    <property type="entry name" value="Peptidase_S8/S53_dom_sf"/>
</dbReference>
<dbReference type="Proteomes" id="UP001501676">
    <property type="component" value="Unassembled WGS sequence"/>
</dbReference>
<keyword evidence="3 5" id="KW-0378">Hydrolase</keyword>
<keyword evidence="2 5" id="KW-0645">Protease</keyword>
<dbReference type="PANTHER" id="PTHR43806:SF11">
    <property type="entry name" value="CEREVISIN-RELATED"/>
    <property type="match status" value="1"/>
</dbReference>
<evidence type="ECO:0000256" key="7">
    <source>
        <dbReference type="SAM" id="MobiDB-lite"/>
    </source>
</evidence>
<dbReference type="PRINTS" id="PR00723">
    <property type="entry name" value="SUBTILISIN"/>
</dbReference>
<dbReference type="Pfam" id="PF00082">
    <property type="entry name" value="Peptidase_S8"/>
    <property type="match status" value="1"/>
</dbReference>
<dbReference type="InterPro" id="IPR000209">
    <property type="entry name" value="Peptidase_S8/S53_dom"/>
</dbReference>
<dbReference type="EMBL" id="BAAAYN010000040">
    <property type="protein sequence ID" value="GAA3393101.1"/>
    <property type="molecule type" value="Genomic_DNA"/>
</dbReference>
<dbReference type="InterPro" id="IPR023827">
    <property type="entry name" value="Peptidase_S8_Asp-AS"/>
</dbReference>
<evidence type="ECO:0000313" key="9">
    <source>
        <dbReference type="EMBL" id="GAA3393101.1"/>
    </source>
</evidence>
<feature type="region of interest" description="Disordered" evidence="7">
    <location>
        <begin position="485"/>
        <end position="521"/>
    </location>
</feature>
<dbReference type="InterPro" id="IPR023828">
    <property type="entry name" value="Peptidase_S8_Ser-AS"/>
</dbReference>
<proteinExistence type="inferred from homology"/>
<protein>
    <recommendedName>
        <fullName evidence="8">Peptidase S8/S53 domain-containing protein</fullName>
    </recommendedName>
</protein>
<evidence type="ECO:0000256" key="5">
    <source>
        <dbReference type="PROSITE-ProRule" id="PRU01240"/>
    </source>
</evidence>
<dbReference type="Gene3D" id="3.40.50.200">
    <property type="entry name" value="Peptidase S8/S53 domain"/>
    <property type="match status" value="1"/>
</dbReference>
<evidence type="ECO:0000256" key="6">
    <source>
        <dbReference type="RuleBase" id="RU003355"/>
    </source>
</evidence>
<feature type="active site" description="Charge relay system" evidence="5">
    <location>
        <position position="227"/>
    </location>
</feature>
<feature type="compositionally biased region" description="Low complexity" evidence="7">
    <location>
        <begin position="485"/>
        <end position="515"/>
    </location>
</feature>
<dbReference type="PROSITE" id="PS00138">
    <property type="entry name" value="SUBTILASE_SER"/>
    <property type="match status" value="1"/>
</dbReference>
<accession>A0ABP6T5G4</accession>
<dbReference type="PANTHER" id="PTHR43806">
    <property type="entry name" value="PEPTIDASE S8"/>
    <property type="match status" value="1"/>
</dbReference>
<organism evidence="9 10">
    <name type="scientific">Cryptosporangium minutisporangium</name>
    <dbReference type="NCBI Taxonomy" id="113569"/>
    <lineage>
        <taxon>Bacteria</taxon>
        <taxon>Bacillati</taxon>
        <taxon>Actinomycetota</taxon>
        <taxon>Actinomycetes</taxon>
        <taxon>Cryptosporangiales</taxon>
        <taxon>Cryptosporangiaceae</taxon>
        <taxon>Cryptosporangium</taxon>
    </lineage>
</organism>
<evidence type="ECO:0000256" key="3">
    <source>
        <dbReference type="ARBA" id="ARBA00022801"/>
    </source>
</evidence>
<dbReference type="PROSITE" id="PS00136">
    <property type="entry name" value="SUBTILASE_ASP"/>
    <property type="match status" value="1"/>
</dbReference>
<evidence type="ECO:0000313" key="10">
    <source>
        <dbReference type="Proteomes" id="UP001501676"/>
    </source>
</evidence>
<keyword evidence="10" id="KW-1185">Reference proteome</keyword>
<dbReference type="PROSITE" id="PS51892">
    <property type="entry name" value="SUBTILASE"/>
    <property type="match status" value="1"/>
</dbReference>
<feature type="domain" description="Peptidase S8/S53" evidence="8">
    <location>
        <begin position="219"/>
        <end position="468"/>
    </location>
</feature>
<comment type="similarity">
    <text evidence="1 5 6">Belongs to the peptidase S8 family.</text>
</comment>
<keyword evidence="4 5" id="KW-0720">Serine protease</keyword>
<gene>
    <name evidence="9" type="ORF">GCM10020369_57340</name>
</gene>
<dbReference type="PROSITE" id="PS00137">
    <property type="entry name" value="SUBTILASE_HIS"/>
    <property type="match status" value="1"/>
</dbReference>
<feature type="active site" description="Charge relay system" evidence="5">
    <location>
        <position position="420"/>
    </location>
</feature>
<dbReference type="InterPro" id="IPR015500">
    <property type="entry name" value="Peptidase_S8_subtilisin-rel"/>
</dbReference>
<comment type="caution">
    <text evidence="9">The sequence shown here is derived from an EMBL/GenBank/DDBJ whole genome shotgun (WGS) entry which is preliminary data.</text>
</comment>
<sequence>MTGPTPRSRPSRRPGARLTAGVAGLAGLGLVAGVGALAAVAPSTVSADGGPVRVSTTTPVPGPATTAAARVPTAGGPTGAAVAARPVGVPASTATAWDAPSASVTAPAESVVAKVAADQPVRIVTVRSVGGRPVISTRAVTGRAAAAAAVVDAQQDRSTVSVGVDEVLRIADDGTPVTTAGSPTVGSAAAGTTNDTLRANQWALTRLRADETWTRTTGSPVTVAVLDTGVQGGHPDLAGRVLPGVDLIRDVPTSTDGTNDTHGHGTHVAGIIAAVSNNNLGIAGLAPGTKILPVRVLGKDGSGPSSAIADGIVRATDLGAAILNLSLGSASRSTAISSAVQYALSKNVIVVAAAGNFRQSGNPVFWPASDTGVIGVAATDSTDKDAAFSNTGSYVDIAAPGVGIVSTHLGGTYAGMSGTSMAAPYVAATAALAKALSPGLTPATMTTLLQQTATDLGAAGRDDVTGYGLVDPYDVVCSLGSGCAATPAPTTSPTTKPTVTPTTKPTTTPTATPTTTPRPPAPVATAFTLTSGRGKTVSAGTSVTVTATLTSGSNRAPLRNAPIQLCVRTAPATAFTCQNTQTDLSGVAQYNASLSATTSVYFTFAGTSSTKASKTATAAHPVTAGVSLVNPSSGTLAVTVTPAASQLVTLDRWTGKTWSRVASTKVSTAGQASFTGLKAATYRVRVATSKITVGSTSAALPVR</sequence>
<dbReference type="SUPFAM" id="SSF52743">
    <property type="entry name" value="Subtilisin-like"/>
    <property type="match status" value="1"/>
</dbReference>
<dbReference type="RefSeq" id="WP_345731349.1">
    <property type="nucleotide sequence ID" value="NZ_BAAAYN010000040.1"/>
</dbReference>
<dbReference type="InterPro" id="IPR022398">
    <property type="entry name" value="Peptidase_S8_His-AS"/>
</dbReference>
<evidence type="ECO:0000259" key="8">
    <source>
        <dbReference type="Pfam" id="PF00082"/>
    </source>
</evidence>
<dbReference type="InterPro" id="IPR050131">
    <property type="entry name" value="Peptidase_S8_subtilisin-like"/>
</dbReference>
<name>A0ABP6T5G4_9ACTN</name>
<evidence type="ECO:0000256" key="1">
    <source>
        <dbReference type="ARBA" id="ARBA00011073"/>
    </source>
</evidence>
<reference evidence="10" key="1">
    <citation type="journal article" date="2019" name="Int. J. Syst. Evol. Microbiol.">
        <title>The Global Catalogue of Microorganisms (GCM) 10K type strain sequencing project: providing services to taxonomists for standard genome sequencing and annotation.</title>
        <authorList>
            <consortium name="The Broad Institute Genomics Platform"/>
            <consortium name="The Broad Institute Genome Sequencing Center for Infectious Disease"/>
            <person name="Wu L."/>
            <person name="Ma J."/>
        </authorList>
    </citation>
    <scope>NUCLEOTIDE SEQUENCE [LARGE SCALE GENOMIC DNA]</scope>
    <source>
        <strain evidence="10">JCM 9458</strain>
    </source>
</reference>
<evidence type="ECO:0000256" key="2">
    <source>
        <dbReference type="ARBA" id="ARBA00022670"/>
    </source>
</evidence>
<evidence type="ECO:0000256" key="4">
    <source>
        <dbReference type="ARBA" id="ARBA00022825"/>
    </source>
</evidence>
<feature type="active site" description="Charge relay system" evidence="5">
    <location>
        <position position="264"/>
    </location>
</feature>